<sequence length="507" mass="57114">MTISIFARAHESEPWSSIFAGMLSLQPAKRSRPDFDSEHPTPSTSDDRSLLHSTSTRRVPHQNDDRAPKRRKLASKISTTSPTTRPTPKSRSSTPRPSAAKASLPLPLQRVNTIERYFTASSSDEQSEQEQPALSVYDAYQKRVHEAEVKSEDKRTLRSHDDGGRLKSELALYFPDYEDVINDVPKEPEFLTADTVLIIKDGAGKGATGRSRHDVTNGTSTNATDTQRRRSSVASIQASPALAYNGSQIVDFSIIEKSVLHHPQDPLADAVFLKAHKRAERKEKQLRNIERERAMHEKVQLERLLDGLQGHDWLRVMGITGVTDTEAQKYQPKREYFISEVQALVRKFKQWREEEKRLKSEKDAAANRTEDEGDEAEDDSDRASREPSSSEIDASAARQLQLEASGSVKPKTKQKARPPAIHIVYRPPTPQGPFLSFFDKPHLRTAALGKARHGRTILAFGHPIPEGDEVEFELPPDFISPENLKESARRRRRMKRESLIDGASKTR</sequence>
<evidence type="ECO:0000256" key="2">
    <source>
        <dbReference type="SAM" id="MobiDB-lite"/>
    </source>
</evidence>
<feature type="coiled-coil region" evidence="1">
    <location>
        <begin position="272"/>
        <end position="302"/>
    </location>
</feature>
<dbReference type="Proteomes" id="UP000799538">
    <property type="component" value="Unassembled WGS sequence"/>
</dbReference>
<keyword evidence="5" id="KW-1185">Reference proteome</keyword>
<keyword evidence="1" id="KW-0175">Coiled coil</keyword>
<feature type="region of interest" description="Disordered" evidence="2">
    <location>
        <begin position="27"/>
        <end position="106"/>
    </location>
</feature>
<feature type="compositionally biased region" description="Basic and acidic residues" evidence="2">
    <location>
        <begin position="31"/>
        <end position="50"/>
    </location>
</feature>
<dbReference type="GO" id="GO:0033255">
    <property type="term" value="C:SAS acetyltransferase complex"/>
    <property type="evidence" value="ECO:0007669"/>
    <property type="project" value="InterPro"/>
</dbReference>
<dbReference type="EMBL" id="ML992509">
    <property type="protein sequence ID" value="KAF2221938.1"/>
    <property type="molecule type" value="Genomic_DNA"/>
</dbReference>
<name>A0A6A6G8Q0_9PEZI</name>
<dbReference type="AlphaFoldDB" id="A0A6A6G8Q0"/>
<feature type="compositionally biased region" description="Polar residues" evidence="2">
    <location>
        <begin position="216"/>
        <end position="225"/>
    </location>
</feature>
<dbReference type="GO" id="GO:0004402">
    <property type="term" value="F:histone acetyltransferase activity"/>
    <property type="evidence" value="ECO:0007669"/>
    <property type="project" value="TreeGrafter"/>
</dbReference>
<evidence type="ECO:0000313" key="5">
    <source>
        <dbReference type="Proteomes" id="UP000799538"/>
    </source>
</evidence>
<dbReference type="Pfam" id="PF15460">
    <property type="entry name" value="SAS4"/>
    <property type="match status" value="1"/>
</dbReference>
<dbReference type="PANTHER" id="PTHR38422">
    <property type="entry name" value="SOMETHING ABOUT SILENCING PROTEIN 4"/>
    <property type="match status" value="1"/>
</dbReference>
<gene>
    <name evidence="4" type="ORF">BDZ85DRAFT_283072</name>
</gene>
<accession>A0A6A6G8Q0</accession>
<organism evidence="4 5">
    <name type="scientific">Elsinoe ampelina</name>
    <dbReference type="NCBI Taxonomy" id="302913"/>
    <lineage>
        <taxon>Eukaryota</taxon>
        <taxon>Fungi</taxon>
        <taxon>Dikarya</taxon>
        <taxon>Ascomycota</taxon>
        <taxon>Pezizomycotina</taxon>
        <taxon>Dothideomycetes</taxon>
        <taxon>Dothideomycetidae</taxon>
        <taxon>Myriangiales</taxon>
        <taxon>Elsinoaceae</taxon>
        <taxon>Elsinoe</taxon>
    </lineage>
</organism>
<feature type="region of interest" description="Disordered" evidence="2">
    <location>
        <begin position="203"/>
        <end position="231"/>
    </location>
</feature>
<proteinExistence type="predicted"/>
<evidence type="ECO:0000256" key="1">
    <source>
        <dbReference type="SAM" id="Coils"/>
    </source>
</evidence>
<evidence type="ECO:0000313" key="4">
    <source>
        <dbReference type="EMBL" id="KAF2221938.1"/>
    </source>
</evidence>
<dbReference type="InterPro" id="IPR029184">
    <property type="entry name" value="Sas4_dom"/>
</dbReference>
<reference evidence="5" key="1">
    <citation type="journal article" date="2020" name="Stud. Mycol.">
        <title>101 Dothideomycetes genomes: A test case for predicting lifestyles and emergence of pathogens.</title>
        <authorList>
            <person name="Haridas S."/>
            <person name="Albert R."/>
            <person name="Binder M."/>
            <person name="Bloem J."/>
            <person name="LaButti K."/>
            <person name="Salamov A."/>
            <person name="Andreopoulos B."/>
            <person name="Baker S."/>
            <person name="Barry K."/>
            <person name="Bills G."/>
            <person name="Bluhm B."/>
            <person name="Cannon C."/>
            <person name="Castanera R."/>
            <person name="Culley D."/>
            <person name="Daum C."/>
            <person name="Ezra D."/>
            <person name="Gonzalez J."/>
            <person name="Henrissat B."/>
            <person name="Kuo A."/>
            <person name="Liang C."/>
            <person name="Lipzen A."/>
            <person name="Lutzoni F."/>
            <person name="Magnuson J."/>
            <person name="Mondo S."/>
            <person name="Nolan M."/>
            <person name="Ohm R."/>
            <person name="Pangilinan J."/>
            <person name="Park H.-J."/>
            <person name="Ramirez L."/>
            <person name="Alfaro M."/>
            <person name="Sun H."/>
            <person name="Tritt A."/>
            <person name="Yoshinaga Y."/>
            <person name="Zwiers L.-H."/>
            <person name="Turgeon B."/>
            <person name="Goodwin S."/>
            <person name="Spatafora J."/>
            <person name="Crous P."/>
            <person name="Grigoriev I."/>
        </authorList>
    </citation>
    <scope>NUCLEOTIDE SEQUENCE [LARGE SCALE GENOMIC DNA]</scope>
    <source>
        <strain evidence="5">CECT 20119</strain>
    </source>
</reference>
<dbReference type="InterPro" id="IPR038988">
    <property type="entry name" value="Sas4"/>
</dbReference>
<feature type="compositionally biased region" description="Low complexity" evidence="2">
    <location>
        <begin position="75"/>
        <end position="103"/>
    </location>
</feature>
<feature type="domain" description="Something about silencing protein 4" evidence="3">
    <location>
        <begin position="265"/>
        <end position="360"/>
    </location>
</feature>
<dbReference type="PANTHER" id="PTHR38422:SF1">
    <property type="entry name" value="SOMETHING ABOUT SILENCING PROTEIN 4"/>
    <property type="match status" value="1"/>
</dbReference>
<protein>
    <submittedName>
        <fullName evidence="4">Something about silencing, SAS, complex subunit 4-domain-containing protein</fullName>
    </submittedName>
</protein>
<feature type="region of interest" description="Disordered" evidence="2">
    <location>
        <begin position="472"/>
        <end position="507"/>
    </location>
</feature>
<evidence type="ECO:0000259" key="3">
    <source>
        <dbReference type="Pfam" id="PF15460"/>
    </source>
</evidence>
<feature type="region of interest" description="Disordered" evidence="2">
    <location>
        <begin position="356"/>
        <end position="426"/>
    </location>
</feature>
<dbReference type="OrthoDB" id="1938992at2759"/>
<feature type="compositionally biased region" description="Acidic residues" evidence="2">
    <location>
        <begin position="371"/>
        <end position="380"/>
    </location>
</feature>
<feature type="compositionally biased region" description="Basic and acidic residues" evidence="2">
    <location>
        <begin position="356"/>
        <end position="370"/>
    </location>
</feature>